<protein>
    <submittedName>
        <fullName evidence="1">Uncharacterized protein</fullName>
    </submittedName>
</protein>
<reference evidence="1" key="1">
    <citation type="journal article" date="2015" name="Nature">
        <title>Complex archaea that bridge the gap between prokaryotes and eukaryotes.</title>
        <authorList>
            <person name="Spang A."/>
            <person name="Saw J.H."/>
            <person name="Jorgensen S.L."/>
            <person name="Zaremba-Niedzwiedzka K."/>
            <person name="Martijn J."/>
            <person name="Lind A.E."/>
            <person name="van Eijk R."/>
            <person name="Schleper C."/>
            <person name="Guy L."/>
            <person name="Ettema T.J."/>
        </authorList>
    </citation>
    <scope>NUCLEOTIDE SEQUENCE</scope>
</reference>
<proteinExistence type="predicted"/>
<evidence type="ECO:0000313" key="1">
    <source>
        <dbReference type="EMBL" id="KKL88254.1"/>
    </source>
</evidence>
<dbReference type="AlphaFoldDB" id="A0A0F9FP69"/>
<sequence length="215" mass="24414">MSPKRAEPLSRTVRSPFSQVERKTMKEVICVRTGMLVDAITATKVRNSRLTRPLPLLDILEDLNYLTKAKLDNAIEIAKSVPPKFRACYDTLVAGTKANIKKLGGMQVKHEKAFEKLKSHQLVAHRVFAKAVRNENDRRHKVREAAEVAKEEVVSRLRYQADEMYLDVLTGDSEDMKELRNRLPTAESVMKELAQHGFIPEAPIRNPDRLLSNGN</sequence>
<accession>A0A0F9FP69</accession>
<name>A0A0F9FP69_9ZZZZ</name>
<dbReference type="EMBL" id="LAZR01020616">
    <property type="protein sequence ID" value="KKL88254.1"/>
    <property type="molecule type" value="Genomic_DNA"/>
</dbReference>
<organism evidence="1">
    <name type="scientific">marine sediment metagenome</name>
    <dbReference type="NCBI Taxonomy" id="412755"/>
    <lineage>
        <taxon>unclassified sequences</taxon>
        <taxon>metagenomes</taxon>
        <taxon>ecological metagenomes</taxon>
    </lineage>
</organism>
<gene>
    <name evidence="1" type="ORF">LCGC14_1926550</name>
</gene>
<comment type="caution">
    <text evidence="1">The sequence shown here is derived from an EMBL/GenBank/DDBJ whole genome shotgun (WGS) entry which is preliminary data.</text>
</comment>